<evidence type="ECO:0000313" key="2">
    <source>
        <dbReference type="Proteomes" id="UP001217918"/>
    </source>
</evidence>
<keyword evidence="2" id="KW-1185">Reference proteome</keyword>
<reference evidence="1" key="1">
    <citation type="journal article" date="2023" name="Mol. Plant Microbe Interact.">
        <title>Elucidating the Obligate Nature and Biological Capacity of an Invasive Fungal Corn Pathogen.</title>
        <authorList>
            <person name="MacCready J.S."/>
            <person name="Roggenkamp E.M."/>
            <person name="Gdanetz K."/>
            <person name="Chilvers M.I."/>
        </authorList>
    </citation>
    <scope>NUCLEOTIDE SEQUENCE</scope>
    <source>
        <strain evidence="1">PM02</strain>
    </source>
</reference>
<sequence>MHNTRAAALWRDWQHTGRSLDATNVPCRGLAEYLFGSLLRQAGGRVRKAEMPQRSTIASWDCGGDGKQT</sequence>
<gene>
    <name evidence="1" type="ORF">P8C59_005872</name>
</gene>
<proteinExistence type="predicted"/>
<evidence type="ECO:0000313" key="1">
    <source>
        <dbReference type="EMBL" id="KAK2071448.1"/>
    </source>
</evidence>
<organism evidence="1 2">
    <name type="scientific">Phyllachora maydis</name>
    <dbReference type="NCBI Taxonomy" id="1825666"/>
    <lineage>
        <taxon>Eukaryota</taxon>
        <taxon>Fungi</taxon>
        <taxon>Dikarya</taxon>
        <taxon>Ascomycota</taxon>
        <taxon>Pezizomycotina</taxon>
        <taxon>Sordariomycetes</taxon>
        <taxon>Sordariomycetidae</taxon>
        <taxon>Phyllachorales</taxon>
        <taxon>Phyllachoraceae</taxon>
        <taxon>Phyllachora</taxon>
    </lineage>
</organism>
<accession>A0AAD9MEY2</accession>
<name>A0AAD9MEY2_9PEZI</name>
<dbReference type="EMBL" id="JAQQPM010000005">
    <property type="protein sequence ID" value="KAK2071448.1"/>
    <property type="molecule type" value="Genomic_DNA"/>
</dbReference>
<dbReference type="Proteomes" id="UP001217918">
    <property type="component" value="Unassembled WGS sequence"/>
</dbReference>
<dbReference type="AlphaFoldDB" id="A0AAD9MEY2"/>
<protein>
    <submittedName>
        <fullName evidence="1">Uncharacterized protein</fullName>
    </submittedName>
</protein>
<comment type="caution">
    <text evidence="1">The sequence shown here is derived from an EMBL/GenBank/DDBJ whole genome shotgun (WGS) entry which is preliminary data.</text>
</comment>